<sequence length="634" mass="72085">MRFFIFILPLVAAIPLKSIDKKYDLGIEDGKLKYVKFIEPSDTVDLSNLGLNTLDRYAFEYITNVKTLNLADNSLRNLPHFIFSNLTKLENLSLAKNEIDNVENLFVGLENLNQLDISYNPISHLRQGHLFGLSKSTEILTEGNIFWSINTDVFANLFLKKESEKKDGYSSKIDDNERKSLTEASDRKVREIELKQENVIFQRYRRDIGSQLGENPRAKLCMTDDGVVTSVSGIDDNETLEGGCREVTFDRNKGQLELRGMIIKSFREGWYQIRSFPVSSIDLSDNEITEITKEVLNDLPMSVEHVNLAANRINHLWKDVIENRYLKRLNFKANSINNIESNSLNKTNLEGLYLADNQLDNLDFLHTLPSRLTQLILTSNQIVSINRGAFSSLKHLTYLNMGNNKITKLQNNAFEGQENLPVLILTRNRITEIEPKAFSDLKMLTTLYLYQNLISKLDRNTFTDLTKLQDLNLISNKFTIISEETFPLLPKSLMSLNLDGNEIKSLEKGSFVDAPRNSLSLNENQISYIDKGAFKLSNLHDLYLNNNSLTTIDGDSYQGLPRLRHLSLSGNQISNIEKGSCKNLASLHILDISDNPFQSLKNGALYGLTIDKGTFLYIYGNRLKSIQSGMFEDA</sequence>
<dbReference type="InterPro" id="IPR025875">
    <property type="entry name" value="Leu-rich_rpt_4"/>
</dbReference>
<proteinExistence type="predicted"/>
<evidence type="ECO:0000256" key="1">
    <source>
        <dbReference type="ARBA" id="ARBA00022614"/>
    </source>
</evidence>
<keyword evidence="1" id="KW-0433">Leucine-rich repeat</keyword>
<dbReference type="InterPro" id="IPR032675">
    <property type="entry name" value="LRR_dom_sf"/>
</dbReference>
<dbReference type="EMBL" id="JACSEA010000024">
    <property type="protein sequence ID" value="KAF7379076.1"/>
    <property type="molecule type" value="Genomic_DNA"/>
</dbReference>
<dbReference type="InterPro" id="IPR001611">
    <property type="entry name" value="Leu-rich_rpt"/>
</dbReference>
<dbReference type="Pfam" id="PF12799">
    <property type="entry name" value="LRR_4"/>
    <property type="match status" value="1"/>
</dbReference>
<dbReference type="AlphaFoldDB" id="A0A834J0F4"/>
<dbReference type="SMART" id="SM00365">
    <property type="entry name" value="LRR_SD22"/>
    <property type="match status" value="8"/>
</dbReference>
<dbReference type="Proteomes" id="UP000614350">
    <property type="component" value="Unassembled WGS sequence"/>
</dbReference>
<evidence type="ECO:0000256" key="2">
    <source>
        <dbReference type="ARBA" id="ARBA00022737"/>
    </source>
</evidence>
<comment type="caution">
    <text evidence="3">The sequence shown here is derived from an EMBL/GenBank/DDBJ whole genome shotgun (WGS) entry which is preliminary data.</text>
</comment>
<keyword evidence="2" id="KW-0677">Repeat</keyword>
<dbReference type="Gene3D" id="3.80.10.10">
    <property type="entry name" value="Ribonuclease Inhibitor"/>
    <property type="match status" value="4"/>
</dbReference>
<accession>A0A834J0F4</accession>
<evidence type="ECO:0000313" key="3">
    <source>
        <dbReference type="EMBL" id="KAF7379076.1"/>
    </source>
</evidence>
<dbReference type="SMART" id="SM00369">
    <property type="entry name" value="LRR_TYP"/>
    <property type="match status" value="13"/>
</dbReference>
<reference evidence="3" key="1">
    <citation type="journal article" date="2020" name="G3 (Bethesda)">
        <title>High-Quality Assemblies for Three Invasive Social Wasps from the &lt;i&gt;Vespula&lt;/i&gt; Genus.</title>
        <authorList>
            <person name="Harrop T.W.R."/>
            <person name="Guhlin J."/>
            <person name="McLaughlin G.M."/>
            <person name="Permina E."/>
            <person name="Stockwell P."/>
            <person name="Gilligan J."/>
            <person name="Le Lec M.F."/>
            <person name="Gruber M.A.M."/>
            <person name="Quinn O."/>
            <person name="Lovegrove M."/>
            <person name="Duncan E.J."/>
            <person name="Remnant E.J."/>
            <person name="Van Eeckhoven J."/>
            <person name="Graham B."/>
            <person name="Knapp R.A."/>
            <person name="Langford K.W."/>
            <person name="Kronenberg Z."/>
            <person name="Press M.O."/>
            <person name="Eacker S.M."/>
            <person name="Wilson-Rankin E.E."/>
            <person name="Purcell J."/>
            <person name="Lester P.J."/>
            <person name="Dearden P.K."/>
        </authorList>
    </citation>
    <scope>NUCLEOTIDE SEQUENCE</scope>
    <source>
        <strain evidence="3">Marl-1</strain>
    </source>
</reference>
<evidence type="ECO:0000313" key="4">
    <source>
        <dbReference type="Proteomes" id="UP000614350"/>
    </source>
</evidence>
<dbReference type="FunFam" id="3.80.10.10:FF:001164">
    <property type="entry name" value="GH01279p"/>
    <property type="match status" value="1"/>
</dbReference>
<name>A0A834J0F4_VESVU</name>
<dbReference type="Pfam" id="PF13855">
    <property type="entry name" value="LRR_8"/>
    <property type="match status" value="3"/>
</dbReference>
<keyword evidence="4" id="KW-1185">Reference proteome</keyword>
<dbReference type="SUPFAM" id="SSF52058">
    <property type="entry name" value="L domain-like"/>
    <property type="match status" value="2"/>
</dbReference>
<gene>
    <name evidence="3" type="ORF">HZH66_015310</name>
</gene>
<dbReference type="PANTHER" id="PTHR24366">
    <property type="entry name" value="IG(IMMUNOGLOBULIN) AND LRR(LEUCINE RICH REPEAT) DOMAINS"/>
    <property type="match status" value="1"/>
</dbReference>
<dbReference type="PROSITE" id="PS51450">
    <property type="entry name" value="LRR"/>
    <property type="match status" value="7"/>
</dbReference>
<organism evidence="3 4">
    <name type="scientific">Vespula vulgaris</name>
    <name type="common">Yellow jacket</name>
    <name type="synonym">Wasp</name>
    <dbReference type="NCBI Taxonomy" id="7454"/>
    <lineage>
        <taxon>Eukaryota</taxon>
        <taxon>Metazoa</taxon>
        <taxon>Ecdysozoa</taxon>
        <taxon>Arthropoda</taxon>
        <taxon>Hexapoda</taxon>
        <taxon>Insecta</taxon>
        <taxon>Pterygota</taxon>
        <taxon>Neoptera</taxon>
        <taxon>Endopterygota</taxon>
        <taxon>Hymenoptera</taxon>
        <taxon>Apocrita</taxon>
        <taxon>Aculeata</taxon>
        <taxon>Vespoidea</taxon>
        <taxon>Vespidae</taxon>
        <taxon>Vespinae</taxon>
        <taxon>Vespula</taxon>
    </lineage>
</organism>
<dbReference type="PANTHER" id="PTHR24366:SF96">
    <property type="entry name" value="LEUCINE RICH REPEAT CONTAINING 53"/>
    <property type="match status" value="1"/>
</dbReference>
<dbReference type="InterPro" id="IPR003591">
    <property type="entry name" value="Leu-rich_rpt_typical-subtyp"/>
</dbReference>
<protein>
    <submittedName>
        <fullName evidence="3">Uncharacterized protein</fullName>
    </submittedName>
</protein>